<evidence type="ECO:0000313" key="2">
    <source>
        <dbReference type="EMBL" id="KAF7851280.1"/>
    </source>
</evidence>
<dbReference type="AlphaFoldDB" id="A0A8T0CUY6"/>
<comment type="caution">
    <text evidence="2">The sequence shown here is derived from an EMBL/GenBank/DDBJ whole genome shotgun (WGS) entry which is preliminary data.</text>
</comment>
<keyword evidence="3" id="KW-1185">Reference proteome</keyword>
<gene>
    <name evidence="2" type="ORF">BT93_L4211</name>
</gene>
<name>A0A8T0CUY6_CORYI</name>
<dbReference type="Proteomes" id="UP000806378">
    <property type="component" value="Unassembled WGS sequence"/>
</dbReference>
<accession>A0A8T0CUY6</accession>
<evidence type="ECO:0000313" key="3">
    <source>
        <dbReference type="Proteomes" id="UP000806378"/>
    </source>
</evidence>
<feature type="signal peptide" evidence="1">
    <location>
        <begin position="1"/>
        <end position="21"/>
    </location>
</feature>
<organism evidence="2 3">
    <name type="scientific">Corymbia citriodora subsp. variegata</name>
    <dbReference type="NCBI Taxonomy" id="360336"/>
    <lineage>
        <taxon>Eukaryota</taxon>
        <taxon>Viridiplantae</taxon>
        <taxon>Streptophyta</taxon>
        <taxon>Embryophyta</taxon>
        <taxon>Tracheophyta</taxon>
        <taxon>Spermatophyta</taxon>
        <taxon>Magnoliopsida</taxon>
        <taxon>eudicotyledons</taxon>
        <taxon>Gunneridae</taxon>
        <taxon>Pentapetalae</taxon>
        <taxon>rosids</taxon>
        <taxon>malvids</taxon>
        <taxon>Myrtales</taxon>
        <taxon>Myrtaceae</taxon>
        <taxon>Myrtoideae</taxon>
        <taxon>Eucalypteae</taxon>
        <taxon>Corymbia</taxon>
    </lineage>
</organism>
<evidence type="ECO:0000256" key="1">
    <source>
        <dbReference type="SAM" id="SignalP"/>
    </source>
</evidence>
<sequence length="66" mass="7331">MLHPLMAKSSLSLLLLWFTLSFGCVTELSSDNNSKSLDIGAKKITAKSCIKFNLVFMLVRDHSTKV</sequence>
<keyword evidence="1" id="KW-0732">Signal</keyword>
<protein>
    <recommendedName>
        <fullName evidence="4">Lipoprotein</fullName>
    </recommendedName>
</protein>
<proteinExistence type="predicted"/>
<dbReference type="EMBL" id="MU089552">
    <property type="protein sequence ID" value="KAF7851280.1"/>
    <property type="molecule type" value="Genomic_DNA"/>
</dbReference>
<reference evidence="2" key="1">
    <citation type="submission" date="2020-05" db="EMBL/GenBank/DDBJ databases">
        <title>WGS assembly of Corymbia citriodora subspecies variegata.</title>
        <authorList>
            <person name="Barry K."/>
            <person name="Hundley H."/>
            <person name="Shu S."/>
            <person name="Jenkins J."/>
            <person name="Grimwood J."/>
            <person name="Baten A."/>
        </authorList>
    </citation>
    <scope>NUCLEOTIDE SEQUENCE</scope>
    <source>
        <strain evidence="2">CV2-018</strain>
    </source>
</reference>
<dbReference type="Gramene" id="rna-gnl|WGS:JABURB|Cocit.L4211.1">
    <property type="protein sequence ID" value="cds-KAF7851280.1"/>
    <property type="gene ID" value="gene-BT93_L4211"/>
</dbReference>
<feature type="chain" id="PRO_5035890925" description="Lipoprotein" evidence="1">
    <location>
        <begin position="22"/>
        <end position="66"/>
    </location>
</feature>
<evidence type="ECO:0008006" key="4">
    <source>
        <dbReference type="Google" id="ProtNLM"/>
    </source>
</evidence>